<reference evidence="6 7" key="1">
    <citation type="submission" date="2020-08" db="EMBL/GenBank/DDBJ databases">
        <title>A Genomic Blueprint of the Chicken Gut Microbiome.</title>
        <authorList>
            <person name="Gilroy R."/>
            <person name="Ravi A."/>
            <person name="Getino M."/>
            <person name="Pursley I."/>
            <person name="Horton D.L."/>
            <person name="Alikhan N.-F."/>
            <person name="Baker D."/>
            <person name="Gharbi K."/>
            <person name="Hall N."/>
            <person name="Watson M."/>
            <person name="Adriaenssens E.M."/>
            <person name="Foster-Nyarko E."/>
            <person name="Jarju S."/>
            <person name="Secka A."/>
            <person name="Antonio M."/>
            <person name="Oren A."/>
            <person name="Chaudhuri R."/>
            <person name="La Ragione R.M."/>
            <person name="Hildebrand F."/>
            <person name="Pallen M.J."/>
        </authorList>
    </citation>
    <scope>NUCLEOTIDE SEQUENCE [LARGE SCALE GENOMIC DNA]</scope>
    <source>
        <strain evidence="6 7">Sa1YVA5</strain>
    </source>
</reference>
<name>A0A8I0HGC0_9CORY</name>
<evidence type="ECO:0000256" key="1">
    <source>
        <dbReference type="ARBA" id="ARBA00009986"/>
    </source>
</evidence>
<evidence type="ECO:0000313" key="7">
    <source>
        <dbReference type="Proteomes" id="UP000650224"/>
    </source>
</evidence>
<gene>
    <name evidence="6" type="ORF">H9627_03630</name>
</gene>
<accession>A0A8I0HGC0</accession>
<proteinExistence type="inferred from homology"/>
<evidence type="ECO:0000256" key="3">
    <source>
        <dbReference type="PROSITE-ProRule" id="PRU10007"/>
    </source>
</evidence>
<protein>
    <submittedName>
        <fullName evidence="6">Succinate-semialdehyde dehydrogenase (NADP(+))</fullName>
    </submittedName>
</protein>
<sequence length="519" mass="56017">MYPLRLTPGPLPRDLEEHLRGLITSEVTPTIPVEAPFDATTIGHIPEGGQSCVDKAFSLAREAQRGWQDTPHATRRSIVRTFHSLVLTHRELLMDMVQLETGKNRAAAFDEVMDVASTARYYAARAEKLLTPRRRQGTIPALSSTVEHCYPLGVVGQISPWNYPLTLAISDAIPALLAGNAVVSKPDERTPFTALLVTSLLYDAGLPRAIFHTVTGPGPVVGGAIAGQCDYLMFTGSTNTGRILGETAGRRLIGFSAELGGKNPLIIAEDADLDKAVDGAVHGTISNSGQLCVSIERIFVVGSMYPRFVEAYVQRLQSIHMGAGFDWDVEMGSLASKQQLDTVTRMVDDAMSKGAEVLTGGRARPDLGPYFYEPTVLTGVTEEMELYRNEVFGPVVYVEAVADLAEAIVYANDTDYGLNAGIFAARDTALAAAPLIRAGGVNINDSYSATWGNIDTPLGGAKDSGLSARHGEEGLLKYTQTQNISEQRYLQLRGPRSLNRKAYASLMTAGLKALAMMRR</sequence>
<evidence type="ECO:0000259" key="5">
    <source>
        <dbReference type="Pfam" id="PF00171"/>
    </source>
</evidence>
<dbReference type="InterPro" id="IPR015590">
    <property type="entry name" value="Aldehyde_DH_dom"/>
</dbReference>
<comment type="similarity">
    <text evidence="1 4">Belongs to the aldehyde dehydrogenase family.</text>
</comment>
<dbReference type="Gene3D" id="3.40.309.10">
    <property type="entry name" value="Aldehyde Dehydrogenase, Chain A, domain 2"/>
    <property type="match status" value="1"/>
</dbReference>
<dbReference type="Gene3D" id="3.40.605.10">
    <property type="entry name" value="Aldehyde Dehydrogenase, Chain A, domain 1"/>
    <property type="match status" value="1"/>
</dbReference>
<dbReference type="FunFam" id="3.40.309.10:FF:000009">
    <property type="entry name" value="Aldehyde dehydrogenase A"/>
    <property type="match status" value="1"/>
</dbReference>
<dbReference type="InterPro" id="IPR016163">
    <property type="entry name" value="Ald_DH_C"/>
</dbReference>
<feature type="domain" description="Aldehyde dehydrogenase" evidence="5">
    <location>
        <begin position="29"/>
        <end position="484"/>
    </location>
</feature>
<dbReference type="NCBIfam" id="NF006916">
    <property type="entry name" value="PRK09407.1"/>
    <property type="match status" value="1"/>
</dbReference>
<evidence type="ECO:0000256" key="2">
    <source>
        <dbReference type="ARBA" id="ARBA00023002"/>
    </source>
</evidence>
<dbReference type="InterPro" id="IPR016161">
    <property type="entry name" value="Ald_DH/histidinol_DH"/>
</dbReference>
<dbReference type="Pfam" id="PF00171">
    <property type="entry name" value="Aldedh"/>
    <property type="match status" value="1"/>
</dbReference>
<organism evidence="6 7">
    <name type="scientific">Corynebacterium gallinarum</name>
    <dbReference type="NCBI Taxonomy" id="2762214"/>
    <lineage>
        <taxon>Bacteria</taxon>
        <taxon>Bacillati</taxon>
        <taxon>Actinomycetota</taxon>
        <taxon>Actinomycetes</taxon>
        <taxon>Mycobacteriales</taxon>
        <taxon>Corynebacteriaceae</taxon>
        <taxon>Corynebacterium</taxon>
    </lineage>
</organism>
<dbReference type="GO" id="GO:0016620">
    <property type="term" value="F:oxidoreductase activity, acting on the aldehyde or oxo group of donors, NAD or NADP as acceptor"/>
    <property type="evidence" value="ECO:0007669"/>
    <property type="project" value="InterPro"/>
</dbReference>
<dbReference type="CDD" id="cd07101">
    <property type="entry name" value="ALDH_SSADH2_GabD2"/>
    <property type="match status" value="1"/>
</dbReference>
<dbReference type="SUPFAM" id="SSF53720">
    <property type="entry name" value="ALDH-like"/>
    <property type="match status" value="1"/>
</dbReference>
<keyword evidence="2 4" id="KW-0560">Oxidoreductase</keyword>
<dbReference type="InterPro" id="IPR029510">
    <property type="entry name" value="Ald_DH_CS_GLU"/>
</dbReference>
<comment type="caution">
    <text evidence="6">The sequence shown here is derived from an EMBL/GenBank/DDBJ whole genome shotgun (WGS) entry which is preliminary data.</text>
</comment>
<keyword evidence="7" id="KW-1185">Reference proteome</keyword>
<dbReference type="InterPro" id="IPR016162">
    <property type="entry name" value="Ald_DH_N"/>
</dbReference>
<feature type="active site" evidence="3">
    <location>
        <position position="258"/>
    </location>
</feature>
<dbReference type="RefSeq" id="WP_191732665.1">
    <property type="nucleotide sequence ID" value="NZ_JACSPR010000002.1"/>
</dbReference>
<dbReference type="PROSITE" id="PS00687">
    <property type="entry name" value="ALDEHYDE_DEHYDR_GLU"/>
    <property type="match status" value="1"/>
</dbReference>
<dbReference type="AlphaFoldDB" id="A0A8I0HGC0"/>
<evidence type="ECO:0000256" key="4">
    <source>
        <dbReference type="RuleBase" id="RU003345"/>
    </source>
</evidence>
<evidence type="ECO:0000313" key="6">
    <source>
        <dbReference type="EMBL" id="MBD8029428.1"/>
    </source>
</evidence>
<dbReference type="PANTHER" id="PTHR11699">
    <property type="entry name" value="ALDEHYDE DEHYDROGENASE-RELATED"/>
    <property type="match status" value="1"/>
</dbReference>
<dbReference type="EMBL" id="JACSPR010000002">
    <property type="protein sequence ID" value="MBD8029428.1"/>
    <property type="molecule type" value="Genomic_DNA"/>
</dbReference>
<dbReference type="Proteomes" id="UP000650224">
    <property type="component" value="Unassembled WGS sequence"/>
</dbReference>